<dbReference type="Proteomes" id="UP001203297">
    <property type="component" value="Unassembled WGS sequence"/>
</dbReference>
<evidence type="ECO:0000256" key="1">
    <source>
        <dbReference type="SAM" id="MobiDB-lite"/>
    </source>
</evidence>
<accession>A0AAD4QHL6</accession>
<organism evidence="2 3">
    <name type="scientific">Multifurca ochricompacta</name>
    <dbReference type="NCBI Taxonomy" id="376703"/>
    <lineage>
        <taxon>Eukaryota</taxon>
        <taxon>Fungi</taxon>
        <taxon>Dikarya</taxon>
        <taxon>Basidiomycota</taxon>
        <taxon>Agaricomycotina</taxon>
        <taxon>Agaricomycetes</taxon>
        <taxon>Russulales</taxon>
        <taxon>Russulaceae</taxon>
        <taxon>Multifurca</taxon>
    </lineage>
</organism>
<feature type="region of interest" description="Disordered" evidence="1">
    <location>
        <begin position="272"/>
        <end position="310"/>
    </location>
</feature>
<comment type="caution">
    <text evidence="2">The sequence shown here is derived from an EMBL/GenBank/DDBJ whole genome shotgun (WGS) entry which is preliminary data.</text>
</comment>
<evidence type="ECO:0000313" key="2">
    <source>
        <dbReference type="EMBL" id="KAI0291191.1"/>
    </source>
</evidence>
<dbReference type="PANTHER" id="PTHR33266:SF1">
    <property type="entry name" value="F-BOX DOMAIN-CONTAINING PROTEIN"/>
    <property type="match status" value="1"/>
</dbReference>
<protein>
    <submittedName>
        <fullName evidence="2">Uncharacterized protein</fullName>
    </submittedName>
</protein>
<proteinExistence type="predicted"/>
<dbReference type="AlphaFoldDB" id="A0AAD4QHL6"/>
<feature type="compositionally biased region" description="Basic residues" evidence="1">
    <location>
        <begin position="289"/>
        <end position="299"/>
    </location>
</feature>
<evidence type="ECO:0000313" key="3">
    <source>
        <dbReference type="Proteomes" id="UP001203297"/>
    </source>
</evidence>
<keyword evidence="3" id="KW-1185">Reference proteome</keyword>
<name>A0AAD4QHL6_9AGAM</name>
<dbReference type="PANTHER" id="PTHR33266">
    <property type="entry name" value="CHROMOSOME 15, WHOLE GENOME SHOTGUN SEQUENCE"/>
    <property type="match status" value="1"/>
</dbReference>
<sequence>MSEASATTSTSHGPLLAVPSQMDSKMVEDTYIPEYHKMLDICDLHALHHSSDTDTDEILSGRIPHWKILKVVVNGFDKLDRRYCRESLGYVDKINRLFEARPWLPPLLDECLEQKSFRTIRLLEILQKERAADSNQNTDTGDALSDDYGRIVLQSWNREYEGTGMELLCAIITAYNSDTGPIYVRHASILNSPGTGKSRMVDELAKKIVTVPICLRDPQIKGFPPTDDRLRDWLYKTLTYGRDEALTKFYNFLYSLCTVLLVRLQAIEKEQFGTDPPSSANPTPQTTIPKKKKKKKKKTPQTSASELPPEERQVGLAAAFRKLMTEGQTFEKANAYRQKFFDDVIQTKSVFPTITTDMDSVRARVRDAAEAVVLFVNSTALENKYGYKEQPFIIFAFDDSRELTHLERDRGWSIFLQLRAALREVSNFGIFTLFLSAVDSVRFSWEHPLDRHPSNRLVQYAPERLPPITDAAPFDLFEFEAEEGIVTLSTVTEDRWICHLGRPLFAAHYDAAKDLNIHWDPISFAKRKLLDSRDRLKEGDMPGSSQAIYDCIFACLSTRFFVQFKGVRMSMYPFLRRQIEEHTLICLEANLELDEIESFVGSEPLLAEAAAEAISETKISPARHLANFPDVHIIDHGYHGELVGLLLVMQARDTAAKGGNRTISVEQFLKALLPQSIHGQLETARPAYFRENEDKPLFETFKDSRMWFNHVIRIRNPDNVNVRLLWQFITRGAIIVRDYDIYRGIDIVLPVCYSGDVLSRDTVTAILIQVTNDSIFQDSVRRDRFDFMGLYHVGLISKEDSPLPVIRMFLALSSTDSAIHVVPQDKPNPYFPQDFEDNDEVPLTAYDIWCAGLSPETFPGIGEDISAYEDLLARSRPDYGFWGDPNDPGLGDED</sequence>
<gene>
    <name evidence="2" type="ORF">B0F90DRAFT_1824119</name>
</gene>
<reference evidence="2" key="1">
    <citation type="journal article" date="2022" name="New Phytol.">
        <title>Evolutionary transition to the ectomycorrhizal habit in the genomes of a hyperdiverse lineage of mushroom-forming fungi.</title>
        <authorList>
            <person name="Looney B."/>
            <person name="Miyauchi S."/>
            <person name="Morin E."/>
            <person name="Drula E."/>
            <person name="Courty P.E."/>
            <person name="Kohler A."/>
            <person name="Kuo A."/>
            <person name="LaButti K."/>
            <person name="Pangilinan J."/>
            <person name="Lipzen A."/>
            <person name="Riley R."/>
            <person name="Andreopoulos W."/>
            <person name="He G."/>
            <person name="Johnson J."/>
            <person name="Nolan M."/>
            <person name="Tritt A."/>
            <person name="Barry K.W."/>
            <person name="Grigoriev I.V."/>
            <person name="Nagy L.G."/>
            <person name="Hibbett D."/>
            <person name="Henrissat B."/>
            <person name="Matheny P.B."/>
            <person name="Labbe J."/>
            <person name="Martin F.M."/>
        </authorList>
    </citation>
    <scope>NUCLEOTIDE SEQUENCE</scope>
    <source>
        <strain evidence="2">BPL690</strain>
    </source>
</reference>
<dbReference type="EMBL" id="WTXG01000170">
    <property type="protein sequence ID" value="KAI0291191.1"/>
    <property type="molecule type" value="Genomic_DNA"/>
</dbReference>